<reference evidence="4 7" key="3">
    <citation type="submission" date="2023-12" db="EMBL/GenBank/DDBJ databases">
        <authorList>
            <person name="Easwaran N."/>
            <person name="Lazarus H.P.S."/>
        </authorList>
    </citation>
    <scope>NUCLEOTIDE SEQUENCE [LARGE SCALE GENOMIC DNA]</scope>
    <source>
        <strain evidence="4 7">VIT-2023</strain>
    </source>
</reference>
<organism evidence="2 5">
    <name type="scientific">Exiguobacterium indicum</name>
    <dbReference type="NCBI Taxonomy" id="296995"/>
    <lineage>
        <taxon>Bacteria</taxon>
        <taxon>Bacillati</taxon>
        <taxon>Bacillota</taxon>
        <taxon>Bacilli</taxon>
        <taxon>Bacillales</taxon>
        <taxon>Bacillales Family XII. Incertae Sedis</taxon>
        <taxon>Exiguobacterium</taxon>
    </lineage>
</organism>
<comment type="caution">
    <text evidence="2">The sequence shown here is derived from an EMBL/GenBank/DDBJ whole genome shotgun (WGS) entry which is preliminary data.</text>
</comment>
<name>A0A0V8GK73_9BACL</name>
<reference evidence="3 6" key="2">
    <citation type="journal article" date="2016" name="Front. Microbiol.">
        <title>Genomic Resource of Rice Seed Associated Bacteria.</title>
        <authorList>
            <person name="Midha S."/>
            <person name="Bansal K."/>
            <person name="Sharma S."/>
            <person name="Kumar N."/>
            <person name="Patil P.P."/>
            <person name="Chaudhry V."/>
            <person name="Patil P.B."/>
        </authorList>
    </citation>
    <scope>NUCLEOTIDE SEQUENCE [LARGE SCALE GENOMIC DNA]</scope>
    <source>
        <strain evidence="3 6">RSA11</strain>
    </source>
</reference>
<dbReference type="RefSeq" id="WP_023468757.1">
    <property type="nucleotide sequence ID" value="NZ_FMYN01000001.1"/>
</dbReference>
<dbReference type="Pfam" id="PF03780">
    <property type="entry name" value="Asp23"/>
    <property type="match status" value="1"/>
</dbReference>
<dbReference type="InterPro" id="IPR005531">
    <property type="entry name" value="Asp23"/>
</dbReference>
<dbReference type="GeneID" id="90837176"/>
<evidence type="ECO:0000313" key="5">
    <source>
        <dbReference type="Proteomes" id="UP000053797"/>
    </source>
</evidence>
<dbReference type="PANTHER" id="PTHR34297:SF2">
    <property type="entry name" value="ASP23_GLS24 FAMILY ENVELOPE STRESS RESPONSE PROTEIN"/>
    <property type="match status" value="1"/>
</dbReference>
<sequence>MAIEMKTTYGKIDVDNDVVAQLAGGAAMECFGVVGMASQSQIKDGLAELLKRENFARGVIVRQASEQVHIDMHIIVSYGTKISEVANNVQSRVKYTLSQALGLDVTSVNIFVQGVRLTNV</sequence>
<protein>
    <submittedName>
        <fullName evidence="4">Asp23/Gls24 family envelope stress response protein</fullName>
    </submittedName>
</protein>
<dbReference type="EMBL" id="LDQV01000024">
    <property type="protein sequence ID" value="KTR26463.1"/>
    <property type="molecule type" value="Genomic_DNA"/>
</dbReference>
<evidence type="ECO:0000313" key="6">
    <source>
        <dbReference type="Proteomes" id="UP000072605"/>
    </source>
</evidence>
<dbReference type="AlphaFoldDB" id="A0A0V8GK73"/>
<proteinExistence type="inferred from homology"/>
<evidence type="ECO:0000313" key="3">
    <source>
        <dbReference type="EMBL" id="KTR26463.1"/>
    </source>
</evidence>
<dbReference type="OrthoDB" id="9791482at2"/>
<keyword evidence="7" id="KW-1185">Reference proteome</keyword>
<dbReference type="Proteomes" id="UP000072605">
    <property type="component" value="Unassembled WGS sequence"/>
</dbReference>
<dbReference type="PANTHER" id="PTHR34297">
    <property type="entry name" value="HYPOTHETICAL CYTOSOLIC PROTEIN-RELATED"/>
    <property type="match status" value="1"/>
</dbReference>
<dbReference type="Proteomes" id="UP000053797">
    <property type="component" value="Unassembled WGS sequence"/>
</dbReference>
<accession>A0A0V8GK73</accession>
<dbReference type="EMBL" id="LNQL01000001">
    <property type="protein sequence ID" value="KSU50602.1"/>
    <property type="molecule type" value="Genomic_DNA"/>
</dbReference>
<evidence type="ECO:0000313" key="7">
    <source>
        <dbReference type="Proteomes" id="UP001387110"/>
    </source>
</evidence>
<evidence type="ECO:0000256" key="1">
    <source>
        <dbReference type="ARBA" id="ARBA00005721"/>
    </source>
</evidence>
<dbReference type="Proteomes" id="UP001387110">
    <property type="component" value="Unassembled WGS sequence"/>
</dbReference>
<evidence type="ECO:0000313" key="4">
    <source>
        <dbReference type="EMBL" id="MEI4461388.1"/>
    </source>
</evidence>
<reference evidence="2 5" key="1">
    <citation type="journal article" date="2015" name="Int. J. Syst. Evol. Microbiol.">
        <title>Exiguobacterium enclense sp. nov., isolated from sediment.</title>
        <authorList>
            <person name="Dastager S.G."/>
            <person name="Mawlankar R."/>
            <person name="Sonalkar V.V."/>
            <person name="Thorat M.N."/>
            <person name="Mual P."/>
            <person name="Verma A."/>
            <person name="Krishnamurthi S."/>
            <person name="Tang S.K."/>
            <person name="Li W.J."/>
        </authorList>
    </citation>
    <scope>NUCLEOTIDE SEQUENCE [LARGE SCALE GENOMIC DNA]</scope>
    <source>
        <strain evidence="2 5">NIO-1109</strain>
    </source>
</reference>
<evidence type="ECO:0000313" key="2">
    <source>
        <dbReference type="EMBL" id="KSU50602.1"/>
    </source>
</evidence>
<comment type="similarity">
    <text evidence="1">Belongs to the asp23 family.</text>
</comment>
<dbReference type="EMBL" id="JBAWKY010000001">
    <property type="protein sequence ID" value="MEI4461388.1"/>
    <property type="molecule type" value="Genomic_DNA"/>
</dbReference>
<gene>
    <name evidence="2" type="ORF">AS033_04260</name>
    <name evidence="3" type="ORF">RSA11_10705</name>
    <name evidence="4" type="ORF">SZL87_02990</name>
</gene>